<dbReference type="InterPro" id="IPR009386">
    <property type="entry name" value="ZapG-like"/>
</dbReference>
<keyword evidence="3" id="KW-0997">Cell inner membrane</keyword>
<dbReference type="GeneID" id="84790884"/>
<evidence type="ECO:0000256" key="3">
    <source>
        <dbReference type="ARBA" id="ARBA00022519"/>
    </source>
</evidence>
<evidence type="ECO:0000256" key="5">
    <source>
        <dbReference type="ARBA" id="ARBA00022692"/>
    </source>
</evidence>
<evidence type="ECO:0000256" key="2">
    <source>
        <dbReference type="ARBA" id="ARBA00022475"/>
    </source>
</evidence>
<organism evidence="16 17">
    <name type="scientific">Cardiobacterium hominis (strain ATCC 15826 / DSM 8339 / NCTC 10426 / 6573)</name>
    <dbReference type="NCBI Taxonomy" id="638300"/>
    <lineage>
        <taxon>Bacteria</taxon>
        <taxon>Pseudomonadati</taxon>
        <taxon>Pseudomonadota</taxon>
        <taxon>Gammaproteobacteria</taxon>
        <taxon>Cardiobacteriales</taxon>
        <taxon>Cardiobacteriaceae</taxon>
        <taxon>Cardiobacterium</taxon>
    </lineage>
</organism>
<comment type="caution">
    <text evidence="16">The sequence shown here is derived from an EMBL/GenBank/DDBJ whole genome shotgun (WGS) entry which is preliminary data.</text>
</comment>
<dbReference type="Proteomes" id="UP000004870">
    <property type="component" value="Unassembled WGS sequence"/>
</dbReference>
<dbReference type="GO" id="GO:0005886">
    <property type="term" value="C:plasma membrane"/>
    <property type="evidence" value="ECO:0007669"/>
    <property type="project" value="UniProtKB-SubCell"/>
</dbReference>
<evidence type="ECO:0000256" key="10">
    <source>
        <dbReference type="ARBA" id="ARBA00035657"/>
    </source>
</evidence>
<gene>
    <name evidence="16" type="ORF">HMPREF0198_0928</name>
</gene>
<sequence>MDQNIIIAAAAGFFIGAVLVWIIKNTNQSNAEHLQEESEALRKEYEALKKTFADYRNNVSNHFAKTADAVDQLTDSYKNVYNHLSAGARALMDKESLQKQIEKRQGKSVTLAYLAQNQENDKAAPIETPQAETPAKPAAAEPAKTTPPAKPAAAEPAKATPPAKPAAAEPAKTTAPAKPAAAAEPAKTTPPAKPAAAEPAKTAAPAKPAPAETDKNESPQEAVKRHLHNNQGKTP</sequence>
<keyword evidence="17" id="KW-1185">Reference proteome</keyword>
<evidence type="ECO:0000256" key="7">
    <source>
        <dbReference type="ARBA" id="ARBA00022989"/>
    </source>
</evidence>
<comment type="subcellular location">
    <subcellularLocation>
        <location evidence="1">Cell inner membrane</location>
        <topology evidence="1">Single-pass membrane protein</topology>
    </subcellularLocation>
</comment>
<dbReference type="PANTHER" id="PTHR39579">
    <property type="entry name" value="INNER MEMBRANE PROTEIN YHCB"/>
    <property type="match status" value="1"/>
</dbReference>
<keyword evidence="4" id="KW-0132">Cell division</keyword>
<evidence type="ECO:0000256" key="15">
    <source>
        <dbReference type="SAM" id="Phobius"/>
    </source>
</evidence>
<feature type="transmembrane region" description="Helical" evidence="15">
    <location>
        <begin position="6"/>
        <end position="23"/>
    </location>
</feature>
<accession>C8N8V0</accession>
<reference evidence="16 17" key="1">
    <citation type="submission" date="2009-08" db="EMBL/GenBank/DDBJ databases">
        <authorList>
            <person name="Qin X."/>
            <person name="Bachman B."/>
            <person name="Battles P."/>
            <person name="Bell A."/>
            <person name="Bess C."/>
            <person name="Bickham C."/>
            <person name="Chaboub L."/>
            <person name="Chen D."/>
            <person name="Coyle M."/>
            <person name="Deiros D.R."/>
            <person name="Dinh H."/>
            <person name="Forbes L."/>
            <person name="Fowler G."/>
            <person name="Francisco L."/>
            <person name="Fu Q."/>
            <person name="Gubbala S."/>
            <person name="Hale W."/>
            <person name="Han Y."/>
            <person name="Hemphill L."/>
            <person name="Highlander S.K."/>
            <person name="Hirani K."/>
            <person name="Hogues M."/>
            <person name="Jackson L."/>
            <person name="Jakkamsetti A."/>
            <person name="Javaid M."/>
            <person name="Jiang H."/>
            <person name="Korchina V."/>
            <person name="Kovar C."/>
            <person name="Lara F."/>
            <person name="Lee S."/>
            <person name="Mata R."/>
            <person name="Mathew T."/>
            <person name="Moen C."/>
            <person name="Morales K."/>
            <person name="Munidasa M."/>
            <person name="Nazareth L."/>
            <person name="Ngo R."/>
            <person name="Nguyen L."/>
            <person name="Okwuonu G."/>
            <person name="Ongeri F."/>
            <person name="Patil S."/>
            <person name="Petrosino J."/>
            <person name="Pham C."/>
            <person name="Pham P."/>
            <person name="Pu L.-L."/>
            <person name="Puazo M."/>
            <person name="Raj R."/>
            <person name="Reid J."/>
            <person name="Rouhana J."/>
            <person name="Saada N."/>
            <person name="Shang Y."/>
            <person name="Simmons D."/>
            <person name="Thornton R."/>
            <person name="Warren J."/>
            <person name="Weissenberger G."/>
            <person name="Zhang J."/>
            <person name="Zhang L."/>
            <person name="Zhou C."/>
            <person name="Zhu D."/>
            <person name="Muzny D."/>
            <person name="Worley K."/>
            <person name="Gibbs R."/>
        </authorList>
    </citation>
    <scope>NUCLEOTIDE SEQUENCE [LARGE SCALE GENOMIC DNA]</scope>
    <source>
        <strain evidence="17">ATCC 15826 / DSM 8339 / NCTC 10426 / 6573</strain>
    </source>
</reference>
<evidence type="ECO:0000256" key="14">
    <source>
        <dbReference type="SAM" id="MobiDB-lite"/>
    </source>
</evidence>
<evidence type="ECO:0000256" key="1">
    <source>
        <dbReference type="ARBA" id="ARBA00004377"/>
    </source>
</evidence>
<dbReference type="GO" id="GO:0051301">
    <property type="term" value="P:cell division"/>
    <property type="evidence" value="ECO:0007669"/>
    <property type="project" value="UniProtKB-KW"/>
</dbReference>
<feature type="compositionally biased region" description="Low complexity" evidence="14">
    <location>
        <begin position="131"/>
        <end position="211"/>
    </location>
</feature>
<proteinExistence type="inferred from homology"/>
<dbReference type="Pfam" id="PF06295">
    <property type="entry name" value="ZapG-like"/>
    <property type="match status" value="1"/>
</dbReference>
<feature type="compositionally biased region" description="Basic and acidic residues" evidence="14">
    <location>
        <begin position="212"/>
        <end position="224"/>
    </location>
</feature>
<keyword evidence="6" id="KW-0133">Cell shape</keyword>
<dbReference type="AlphaFoldDB" id="C8N8V0"/>
<dbReference type="HOGENOM" id="CLU_119029_0_0_6"/>
<feature type="region of interest" description="Disordered" evidence="14">
    <location>
        <begin position="120"/>
        <end position="235"/>
    </location>
</feature>
<evidence type="ECO:0000256" key="8">
    <source>
        <dbReference type="ARBA" id="ARBA00023136"/>
    </source>
</evidence>
<dbReference type="EMBL" id="ACKY01000046">
    <property type="protein sequence ID" value="EEV88936.1"/>
    <property type="molecule type" value="Genomic_DNA"/>
</dbReference>
<evidence type="ECO:0000313" key="16">
    <source>
        <dbReference type="EMBL" id="EEV88936.1"/>
    </source>
</evidence>
<keyword evidence="2" id="KW-1003">Cell membrane</keyword>
<evidence type="ECO:0000256" key="4">
    <source>
        <dbReference type="ARBA" id="ARBA00022618"/>
    </source>
</evidence>
<keyword evidence="8 15" id="KW-0472">Membrane</keyword>
<evidence type="ECO:0000313" key="17">
    <source>
        <dbReference type="Proteomes" id="UP000004870"/>
    </source>
</evidence>
<keyword evidence="9" id="KW-0131">Cell cycle</keyword>
<evidence type="ECO:0000256" key="12">
    <source>
        <dbReference type="ARBA" id="ARBA00035727"/>
    </source>
</evidence>
<name>C8N8V0_CARH6</name>
<feature type="coiled-coil region" evidence="13">
    <location>
        <begin position="24"/>
        <end position="58"/>
    </location>
</feature>
<evidence type="ECO:0000256" key="6">
    <source>
        <dbReference type="ARBA" id="ARBA00022960"/>
    </source>
</evidence>
<evidence type="ECO:0000256" key="11">
    <source>
        <dbReference type="ARBA" id="ARBA00035703"/>
    </source>
</evidence>
<keyword evidence="5 15" id="KW-0812">Transmembrane</keyword>
<keyword evidence="7 15" id="KW-1133">Transmembrane helix</keyword>
<dbReference type="RefSeq" id="WP_004140487.1">
    <property type="nucleotide sequence ID" value="NZ_GG694026.1"/>
</dbReference>
<dbReference type="STRING" id="2718.CHUV0807_1226"/>
<protein>
    <recommendedName>
        <fullName evidence="11">Z-ring associated protein G</fullName>
    </recommendedName>
    <alternativeName>
        <fullName evidence="12">Cell division protein ZapG</fullName>
    </alternativeName>
</protein>
<evidence type="ECO:0000256" key="9">
    <source>
        <dbReference type="ARBA" id="ARBA00023306"/>
    </source>
</evidence>
<dbReference type="GO" id="GO:0008360">
    <property type="term" value="P:regulation of cell shape"/>
    <property type="evidence" value="ECO:0007669"/>
    <property type="project" value="UniProtKB-KW"/>
</dbReference>
<comment type="similarity">
    <text evidence="10">Belongs to the ZapG family.</text>
</comment>
<dbReference type="PANTHER" id="PTHR39579:SF1">
    <property type="entry name" value="INNER MEMBRANE PROTEIN YHCB"/>
    <property type="match status" value="1"/>
</dbReference>
<keyword evidence="13" id="KW-0175">Coiled coil</keyword>
<evidence type="ECO:0000256" key="13">
    <source>
        <dbReference type="SAM" id="Coils"/>
    </source>
</evidence>